<sequence>MPVTPSKTPALFARLLDTISPIKISTIVFTNPSSSSLCLSVCKWSLPYWASRAPHSSPYNPPSSPQPPQEEQFLARRRCSGGWDGFAREGVRFRLHLRSCGASRTADDATKIALVSTNSARAASGVGAGNRSGSGSAACLPAGPSLLCLCYFRVV</sequence>
<keyword evidence="2" id="KW-1185">Reference proteome</keyword>
<organism evidence="1 2">
    <name type="scientific">Ensete ventricosum</name>
    <name type="common">Abyssinian banana</name>
    <name type="synonym">Musa ensete</name>
    <dbReference type="NCBI Taxonomy" id="4639"/>
    <lineage>
        <taxon>Eukaryota</taxon>
        <taxon>Viridiplantae</taxon>
        <taxon>Streptophyta</taxon>
        <taxon>Embryophyta</taxon>
        <taxon>Tracheophyta</taxon>
        <taxon>Spermatophyta</taxon>
        <taxon>Magnoliopsida</taxon>
        <taxon>Liliopsida</taxon>
        <taxon>Zingiberales</taxon>
        <taxon>Musaceae</taxon>
        <taxon>Ensete</taxon>
    </lineage>
</organism>
<dbReference type="EMBL" id="JAQQAF010000009">
    <property type="protein sequence ID" value="KAJ8458821.1"/>
    <property type="molecule type" value="Genomic_DNA"/>
</dbReference>
<dbReference type="Proteomes" id="UP001222027">
    <property type="component" value="Unassembled WGS sequence"/>
</dbReference>
<dbReference type="AlphaFoldDB" id="A0AAV8PLB0"/>
<accession>A0AAV8PLB0</accession>
<protein>
    <submittedName>
        <fullName evidence="1">Uncharacterized protein</fullName>
    </submittedName>
</protein>
<reference evidence="1 2" key="1">
    <citation type="submission" date="2022-12" db="EMBL/GenBank/DDBJ databases">
        <title>Chromosome-scale assembly of the Ensete ventricosum genome.</title>
        <authorList>
            <person name="Dussert Y."/>
            <person name="Stocks J."/>
            <person name="Wendawek A."/>
            <person name="Woldeyes F."/>
            <person name="Nichols R.A."/>
            <person name="Borrell J.S."/>
        </authorList>
    </citation>
    <scope>NUCLEOTIDE SEQUENCE [LARGE SCALE GENOMIC DNA]</scope>
    <source>
        <strain evidence="2">cv. Maze</strain>
        <tissue evidence="1">Seeds</tissue>
    </source>
</reference>
<proteinExistence type="predicted"/>
<evidence type="ECO:0000313" key="1">
    <source>
        <dbReference type="EMBL" id="KAJ8458821.1"/>
    </source>
</evidence>
<gene>
    <name evidence="1" type="ORF">OPV22_031747</name>
</gene>
<name>A0AAV8PLB0_ENSVE</name>
<evidence type="ECO:0000313" key="2">
    <source>
        <dbReference type="Proteomes" id="UP001222027"/>
    </source>
</evidence>
<comment type="caution">
    <text evidence="1">The sequence shown here is derived from an EMBL/GenBank/DDBJ whole genome shotgun (WGS) entry which is preliminary data.</text>
</comment>